<dbReference type="GO" id="GO:0006487">
    <property type="term" value="P:protein N-linked glycosylation"/>
    <property type="evidence" value="ECO:0007669"/>
    <property type="project" value="TreeGrafter"/>
</dbReference>
<comment type="subunit">
    <text evidence="1">Homooctamer.</text>
</comment>
<dbReference type="Proteomes" id="UP000307201">
    <property type="component" value="Unassembled WGS sequence"/>
</dbReference>
<dbReference type="InterPro" id="IPR001347">
    <property type="entry name" value="SIS_dom"/>
</dbReference>
<protein>
    <recommendedName>
        <fullName evidence="1">Fructosamine deglycase</fullName>
        <ecNumber evidence="1">3.5.-.-</ecNumber>
    </recommendedName>
</protein>
<feature type="domain" description="SIS" evidence="2">
    <location>
        <begin position="26"/>
        <end position="159"/>
    </location>
</feature>
<dbReference type="PIRSF" id="PIRSF009290">
    <property type="entry name" value="FrlB"/>
    <property type="match status" value="1"/>
</dbReference>
<dbReference type="EC" id="3.5.-.-" evidence="1"/>
<dbReference type="CDD" id="cd05710">
    <property type="entry name" value="SIS_1"/>
    <property type="match status" value="1"/>
</dbReference>
<dbReference type="GO" id="GO:0006047">
    <property type="term" value="P:UDP-N-acetylglucosamine metabolic process"/>
    <property type="evidence" value="ECO:0007669"/>
    <property type="project" value="TreeGrafter"/>
</dbReference>
<dbReference type="GO" id="GO:0004360">
    <property type="term" value="F:glutamine-fructose-6-phosphate transaminase (isomerizing) activity"/>
    <property type="evidence" value="ECO:0007669"/>
    <property type="project" value="TreeGrafter"/>
</dbReference>
<dbReference type="Pfam" id="PF01380">
    <property type="entry name" value="SIS"/>
    <property type="match status" value="1"/>
</dbReference>
<comment type="caution">
    <text evidence="3">The sequence shown here is derived from an EMBL/GenBank/DDBJ whole genome shotgun (WGS) entry which is preliminary data.</text>
</comment>
<accession>A0A5R9C2N2</accession>
<gene>
    <name evidence="3" type="ORF">FEZ48_08050</name>
</gene>
<dbReference type="OrthoDB" id="9782098at2"/>
<dbReference type="Gene3D" id="3.40.50.10490">
    <property type="entry name" value="Glucose-6-phosphate isomerase like protein, domain 1"/>
    <property type="match status" value="2"/>
</dbReference>
<keyword evidence="1" id="KW-0119">Carbohydrate metabolism</keyword>
<comment type="function">
    <text evidence="1">Catalyzes the conversion of a range of fructosamine 6-phosphates to glucose 6-phosphate and a free amino acid.</text>
</comment>
<dbReference type="PANTHER" id="PTHR10937">
    <property type="entry name" value="GLUCOSAMINE--FRUCTOSE-6-PHOSPHATE AMINOTRANSFERASE, ISOMERIZING"/>
    <property type="match status" value="1"/>
</dbReference>
<sequence>MLKFDEKKYLQLAEETVAHRKEIEGIADNISESGFENIFFISSGGSVAIMFPYEKIIKRLSKIPVFTEIAGEIVLTGNQQLTKNSLVITASKSGDTKETVKAIEYCKEKNIRVVSFVGDVDSKLAHLSDYVIHDHSPEVEHSYMNFHYFIFRILKNAGDFKEYDKFVKQLEKLPELLVQVKKEFDPTAQKIAKVHHKDPYQIWVGGGLTWGDVYLFSMCVLEEMQWIRTKSVTSAEFFHGTLEIVEEDVPVFLVKGEDETRPLDDRVEKFLNDYTEKGTIIDTKDFALEGIDNEFRKYISPLIIETILTERLAVQFEHRTGHDLDFRRYYRQFDY</sequence>
<dbReference type="GO" id="GO:0097367">
    <property type="term" value="F:carbohydrate derivative binding"/>
    <property type="evidence" value="ECO:0007669"/>
    <property type="project" value="InterPro"/>
</dbReference>
<dbReference type="RefSeq" id="WP_138472116.1">
    <property type="nucleotide sequence ID" value="NZ_VBTE01000022.1"/>
</dbReference>
<dbReference type="InterPro" id="IPR046348">
    <property type="entry name" value="SIS_dom_sf"/>
</dbReference>
<evidence type="ECO:0000259" key="2">
    <source>
        <dbReference type="PROSITE" id="PS51464"/>
    </source>
</evidence>
<evidence type="ECO:0000313" key="4">
    <source>
        <dbReference type="Proteomes" id="UP000307201"/>
    </source>
</evidence>
<evidence type="ECO:0000256" key="1">
    <source>
        <dbReference type="PIRNR" id="PIRNR009290"/>
    </source>
</evidence>
<name>A0A5R9C2N2_9LACT</name>
<dbReference type="InterPro" id="IPR024713">
    <property type="entry name" value="Fructosamine_deglycase_FrlB"/>
</dbReference>
<dbReference type="AlphaFoldDB" id="A0A5R9C2N2"/>
<dbReference type="GO" id="GO:0016787">
    <property type="term" value="F:hydrolase activity"/>
    <property type="evidence" value="ECO:0007669"/>
    <property type="project" value="UniProtKB-KW"/>
</dbReference>
<dbReference type="GO" id="GO:0006002">
    <property type="term" value="P:fructose 6-phosphate metabolic process"/>
    <property type="evidence" value="ECO:0007669"/>
    <property type="project" value="TreeGrafter"/>
</dbReference>
<proteinExistence type="predicted"/>
<dbReference type="EMBL" id="VBTE01000022">
    <property type="protein sequence ID" value="TLQ06946.1"/>
    <property type="molecule type" value="Genomic_DNA"/>
</dbReference>
<dbReference type="PANTHER" id="PTHR10937:SF14">
    <property type="entry name" value="FRUCTOSELYSINE 6-PHOSPHATE DEGLYCASE"/>
    <property type="match status" value="1"/>
</dbReference>
<reference evidence="3 4" key="1">
    <citation type="submission" date="2019-05" db="EMBL/GenBank/DDBJ databases">
        <title>The metagenome of a microbial culture collection derived from dairy environment covers the genomic content of the human microbiome.</title>
        <authorList>
            <person name="Roder T."/>
            <person name="Wuthrich D."/>
            <person name="Sattari Z."/>
            <person name="Von Ah U."/>
            <person name="Bar C."/>
            <person name="Ronchi F."/>
            <person name="Macpherson A.J."/>
            <person name="Ganal-Vonarburg S.C."/>
            <person name="Bruggmann R."/>
            <person name="Vergeres G."/>
        </authorList>
    </citation>
    <scope>NUCLEOTIDE SEQUENCE [LARGE SCALE GENOMIC DNA]</scope>
    <source>
        <strain evidence="3 4">FAM 24235</strain>
    </source>
</reference>
<keyword evidence="1" id="KW-0378">Hydrolase</keyword>
<dbReference type="SUPFAM" id="SSF53697">
    <property type="entry name" value="SIS domain"/>
    <property type="match status" value="1"/>
</dbReference>
<dbReference type="PROSITE" id="PS51464">
    <property type="entry name" value="SIS"/>
    <property type="match status" value="1"/>
</dbReference>
<dbReference type="InterPro" id="IPR035488">
    <property type="entry name" value="FrlB_SIS"/>
</dbReference>
<evidence type="ECO:0000313" key="3">
    <source>
        <dbReference type="EMBL" id="TLQ06946.1"/>
    </source>
</evidence>
<organism evidence="3 4">
    <name type="scientific">Marinilactibacillus psychrotolerans</name>
    <dbReference type="NCBI Taxonomy" id="191770"/>
    <lineage>
        <taxon>Bacteria</taxon>
        <taxon>Bacillati</taxon>
        <taxon>Bacillota</taxon>
        <taxon>Bacilli</taxon>
        <taxon>Lactobacillales</taxon>
        <taxon>Carnobacteriaceae</taxon>
        <taxon>Marinilactibacillus</taxon>
    </lineage>
</organism>